<reference evidence="2 3" key="1">
    <citation type="submission" date="2019-04" db="EMBL/GenBank/DDBJ databases">
        <title>The sequence and de novo assembly of Takifugu bimaculatus genome using PacBio and Hi-C technologies.</title>
        <authorList>
            <person name="Xu P."/>
            <person name="Liu B."/>
            <person name="Zhou Z."/>
        </authorList>
    </citation>
    <scope>NUCLEOTIDE SEQUENCE [LARGE SCALE GENOMIC DNA]</scope>
    <source>
        <strain evidence="2">TB-2018</strain>
        <tissue evidence="2">Muscle</tissue>
    </source>
</reference>
<keyword evidence="3" id="KW-1185">Reference proteome</keyword>
<protein>
    <submittedName>
        <fullName evidence="2">Uncharacterized protein</fullName>
    </submittedName>
</protein>
<dbReference type="Proteomes" id="UP000516260">
    <property type="component" value="Chromosome 16"/>
</dbReference>
<evidence type="ECO:0000256" key="1">
    <source>
        <dbReference type="SAM" id="MobiDB-lite"/>
    </source>
</evidence>
<evidence type="ECO:0000313" key="3">
    <source>
        <dbReference type="Proteomes" id="UP000516260"/>
    </source>
</evidence>
<organism evidence="2 3">
    <name type="scientific">Takifugu bimaculatus</name>
    <dbReference type="NCBI Taxonomy" id="433685"/>
    <lineage>
        <taxon>Eukaryota</taxon>
        <taxon>Metazoa</taxon>
        <taxon>Chordata</taxon>
        <taxon>Craniata</taxon>
        <taxon>Vertebrata</taxon>
        <taxon>Euteleostomi</taxon>
        <taxon>Actinopterygii</taxon>
        <taxon>Neopterygii</taxon>
        <taxon>Teleostei</taxon>
        <taxon>Neoteleostei</taxon>
        <taxon>Acanthomorphata</taxon>
        <taxon>Eupercaria</taxon>
        <taxon>Tetraodontiformes</taxon>
        <taxon>Tetradontoidea</taxon>
        <taxon>Tetraodontidae</taxon>
        <taxon>Takifugu</taxon>
    </lineage>
</organism>
<accession>A0A4Z2BZP2</accession>
<comment type="caution">
    <text evidence="2">The sequence shown here is derived from an EMBL/GenBank/DDBJ whole genome shotgun (WGS) entry which is preliminary data.</text>
</comment>
<dbReference type="AlphaFoldDB" id="A0A4Z2BZP2"/>
<proteinExistence type="predicted"/>
<dbReference type="EMBL" id="SWLE01000008">
    <property type="protein sequence ID" value="TNM97442.1"/>
    <property type="molecule type" value="Genomic_DNA"/>
</dbReference>
<feature type="region of interest" description="Disordered" evidence="1">
    <location>
        <begin position="1"/>
        <end position="48"/>
    </location>
</feature>
<evidence type="ECO:0000313" key="2">
    <source>
        <dbReference type="EMBL" id="TNM97442.1"/>
    </source>
</evidence>
<sequence>MRDPRATENLTQDPFCQEMERGQGAQRQTAGEKEDVLEDTWKNTPRPSDTIAATAVTARLTHAPAHVYTLTPMKKKVHAKKFGNSALRQSLTVNKMALQSLQSKVQRGNRDRTMNMDYMVRAPRGGYRGEECRGEEEKLKEPAELWLMNILTVALQNNLPQSQTIDEAFQMN</sequence>
<gene>
    <name evidence="2" type="ORF">fugu_015598</name>
</gene>
<name>A0A4Z2BZP2_9TELE</name>